<feature type="domain" description="TonB C-terminal" evidence="11">
    <location>
        <begin position="178"/>
        <end position="269"/>
    </location>
</feature>
<name>A0A556MNT3_9FLAO</name>
<dbReference type="EMBL" id="VLPL01000007">
    <property type="protein sequence ID" value="TSJ41621.1"/>
    <property type="molecule type" value="Genomic_DNA"/>
</dbReference>
<comment type="similarity">
    <text evidence="2">Belongs to the TonB family.</text>
</comment>
<dbReference type="GO" id="GO:0031992">
    <property type="term" value="F:energy transducer activity"/>
    <property type="evidence" value="ECO:0007669"/>
    <property type="project" value="TreeGrafter"/>
</dbReference>
<comment type="caution">
    <text evidence="12">The sequence shown here is derived from an EMBL/GenBank/DDBJ whole genome shotgun (WGS) entry which is preliminary data.</text>
</comment>
<evidence type="ECO:0000313" key="13">
    <source>
        <dbReference type="Proteomes" id="UP000316008"/>
    </source>
</evidence>
<evidence type="ECO:0000256" key="2">
    <source>
        <dbReference type="ARBA" id="ARBA00006555"/>
    </source>
</evidence>
<evidence type="ECO:0000256" key="1">
    <source>
        <dbReference type="ARBA" id="ARBA00004383"/>
    </source>
</evidence>
<evidence type="ECO:0000256" key="3">
    <source>
        <dbReference type="ARBA" id="ARBA00022448"/>
    </source>
</evidence>
<keyword evidence="5" id="KW-0997">Cell inner membrane</keyword>
<keyword evidence="8" id="KW-1133">Transmembrane helix</keyword>
<dbReference type="PROSITE" id="PS52015">
    <property type="entry name" value="TONB_CTD"/>
    <property type="match status" value="1"/>
</dbReference>
<dbReference type="SUPFAM" id="SSF82185">
    <property type="entry name" value="Histone H3 K4-specific methyltransferase SET7/9 N-terminal domain"/>
    <property type="match status" value="1"/>
</dbReference>
<dbReference type="InterPro" id="IPR006260">
    <property type="entry name" value="TonB/TolA_C"/>
</dbReference>
<dbReference type="Pfam" id="PF03544">
    <property type="entry name" value="TonB_C"/>
    <property type="match status" value="1"/>
</dbReference>
<keyword evidence="7" id="KW-0653">Protein transport</keyword>
<dbReference type="PANTHER" id="PTHR33446:SF2">
    <property type="entry name" value="PROTEIN TONB"/>
    <property type="match status" value="1"/>
</dbReference>
<dbReference type="GO" id="GO:0098797">
    <property type="term" value="C:plasma membrane protein complex"/>
    <property type="evidence" value="ECO:0007669"/>
    <property type="project" value="TreeGrafter"/>
</dbReference>
<sequence length="269" mass="30858">MKYLLIALSILATVCVFAQQKRDTIYYDLNWVITKQAEGAVYYRIITKTDDLYCVRDYYLKSDSVQMTGAFKDESQKIKEGEFSYYYENGVMSSKEYYKNGKLNGKRTKYDASGRLYSSGDFTDGIFHGDFIIYYENGGIKKKETYEHGNLTGKEYYLEDGKITTYLPDETPAYYPDGGNEGIKKYIKENLKYPKYAVDKKIEGKVYLKFVVSLTGEITNVKVQKGVHPILDEEAVRVIEAMPKWVPGKVDGQAVNSIFSMPITFSLKK</sequence>
<keyword evidence="9" id="KW-0472">Membrane</keyword>
<evidence type="ECO:0000256" key="5">
    <source>
        <dbReference type="ARBA" id="ARBA00022519"/>
    </source>
</evidence>
<dbReference type="OrthoDB" id="9812355at2"/>
<keyword evidence="3" id="KW-0813">Transport</keyword>
<proteinExistence type="inferred from homology"/>
<gene>
    <name evidence="12" type="ORF">FO442_14265</name>
</gene>
<evidence type="ECO:0000256" key="7">
    <source>
        <dbReference type="ARBA" id="ARBA00022927"/>
    </source>
</evidence>
<dbReference type="Gene3D" id="3.30.1150.10">
    <property type="match status" value="1"/>
</dbReference>
<evidence type="ECO:0000259" key="11">
    <source>
        <dbReference type="PROSITE" id="PS52015"/>
    </source>
</evidence>
<comment type="subcellular location">
    <subcellularLocation>
        <location evidence="1">Cell inner membrane</location>
        <topology evidence="1">Single-pass membrane protein</topology>
        <orientation evidence="1">Periplasmic side</orientation>
    </subcellularLocation>
</comment>
<evidence type="ECO:0000256" key="9">
    <source>
        <dbReference type="ARBA" id="ARBA00023136"/>
    </source>
</evidence>
<dbReference type="Proteomes" id="UP000316008">
    <property type="component" value="Unassembled WGS sequence"/>
</dbReference>
<evidence type="ECO:0000256" key="4">
    <source>
        <dbReference type="ARBA" id="ARBA00022475"/>
    </source>
</evidence>
<dbReference type="Pfam" id="PF07661">
    <property type="entry name" value="MORN_2"/>
    <property type="match status" value="2"/>
</dbReference>
<dbReference type="NCBIfam" id="TIGR01352">
    <property type="entry name" value="tonB_Cterm"/>
    <property type="match status" value="1"/>
</dbReference>
<accession>A0A556MNT3</accession>
<feature type="signal peptide" evidence="10">
    <location>
        <begin position="1"/>
        <end position="18"/>
    </location>
</feature>
<keyword evidence="6" id="KW-0812">Transmembrane</keyword>
<protein>
    <submittedName>
        <fullName evidence="12">TonB family protein</fullName>
    </submittedName>
</protein>
<dbReference type="InterPro" id="IPR011652">
    <property type="entry name" value="MORN_2"/>
</dbReference>
<dbReference type="Gene3D" id="2.20.110.10">
    <property type="entry name" value="Histone H3 K4-specific methyltransferase SET7/9 N-terminal domain"/>
    <property type="match status" value="2"/>
</dbReference>
<dbReference type="AlphaFoldDB" id="A0A556MNT3"/>
<keyword evidence="13" id="KW-1185">Reference proteome</keyword>
<evidence type="ECO:0000256" key="10">
    <source>
        <dbReference type="SAM" id="SignalP"/>
    </source>
</evidence>
<dbReference type="SUPFAM" id="SSF74653">
    <property type="entry name" value="TolA/TonB C-terminal domain"/>
    <property type="match status" value="1"/>
</dbReference>
<keyword evidence="4" id="KW-1003">Cell membrane</keyword>
<dbReference type="InterPro" id="IPR051045">
    <property type="entry name" value="TonB-dependent_transducer"/>
</dbReference>
<dbReference type="GO" id="GO:0015031">
    <property type="term" value="P:protein transport"/>
    <property type="evidence" value="ECO:0007669"/>
    <property type="project" value="UniProtKB-KW"/>
</dbReference>
<dbReference type="RefSeq" id="WP_144333879.1">
    <property type="nucleotide sequence ID" value="NZ_VLPL01000007.1"/>
</dbReference>
<feature type="chain" id="PRO_5021767133" evidence="10">
    <location>
        <begin position="19"/>
        <end position="269"/>
    </location>
</feature>
<evidence type="ECO:0000256" key="8">
    <source>
        <dbReference type="ARBA" id="ARBA00022989"/>
    </source>
</evidence>
<reference evidence="12 13" key="1">
    <citation type="submission" date="2019-07" db="EMBL/GenBank/DDBJ databases">
        <authorList>
            <person name="Huq M.A."/>
        </authorList>
    </citation>
    <scope>NUCLEOTIDE SEQUENCE [LARGE SCALE GENOMIC DNA]</scope>
    <source>
        <strain evidence="12 13">MAH-3</strain>
    </source>
</reference>
<dbReference type="GO" id="GO:0055085">
    <property type="term" value="P:transmembrane transport"/>
    <property type="evidence" value="ECO:0007669"/>
    <property type="project" value="InterPro"/>
</dbReference>
<dbReference type="PANTHER" id="PTHR33446">
    <property type="entry name" value="PROTEIN TONB-RELATED"/>
    <property type="match status" value="1"/>
</dbReference>
<organism evidence="12 13">
    <name type="scientific">Fluviicola chungangensis</name>
    <dbReference type="NCBI Taxonomy" id="2597671"/>
    <lineage>
        <taxon>Bacteria</taxon>
        <taxon>Pseudomonadati</taxon>
        <taxon>Bacteroidota</taxon>
        <taxon>Flavobacteriia</taxon>
        <taxon>Flavobacteriales</taxon>
        <taxon>Crocinitomicaceae</taxon>
        <taxon>Fluviicola</taxon>
    </lineage>
</organism>
<keyword evidence="10" id="KW-0732">Signal</keyword>
<evidence type="ECO:0000313" key="12">
    <source>
        <dbReference type="EMBL" id="TSJ41621.1"/>
    </source>
</evidence>
<evidence type="ECO:0000256" key="6">
    <source>
        <dbReference type="ARBA" id="ARBA00022692"/>
    </source>
</evidence>
<dbReference type="InterPro" id="IPR037682">
    <property type="entry name" value="TonB_C"/>
</dbReference>